<dbReference type="NCBIfam" id="TIGR00536">
    <property type="entry name" value="hemK_fam"/>
    <property type="match status" value="1"/>
</dbReference>
<evidence type="ECO:0000256" key="5">
    <source>
        <dbReference type="HAMAP-Rule" id="MF_02126"/>
    </source>
</evidence>
<dbReference type="InterPro" id="IPR029063">
    <property type="entry name" value="SAM-dependent_MTases_sf"/>
</dbReference>
<organism evidence="8 9">
    <name type="scientific">Natranaerobius trueperi</name>
    <dbReference type="NCBI Taxonomy" id="759412"/>
    <lineage>
        <taxon>Bacteria</taxon>
        <taxon>Bacillati</taxon>
        <taxon>Bacillota</taxon>
        <taxon>Clostridia</taxon>
        <taxon>Natranaerobiales</taxon>
        <taxon>Natranaerobiaceae</taxon>
        <taxon>Natranaerobius</taxon>
    </lineage>
</organism>
<dbReference type="EMBL" id="NIQC01000003">
    <property type="protein sequence ID" value="OWZ84581.1"/>
    <property type="molecule type" value="Genomic_DNA"/>
</dbReference>
<evidence type="ECO:0000256" key="1">
    <source>
        <dbReference type="ARBA" id="ARBA00022603"/>
    </source>
</evidence>
<dbReference type="CDD" id="cd02440">
    <property type="entry name" value="AdoMet_MTases"/>
    <property type="match status" value="1"/>
</dbReference>
<feature type="binding site" evidence="5">
    <location>
        <position position="152"/>
    </location>
    <ligand>
        <name>S-adenosyl-L-methionine</name>
        <dbReference type="ChEBI" id="CHEBI:59789"/>
    </ligand>
</feature>
<evidence type="ECO:0000259" key="6">
    <source>
        <dbReference type="Pfam" id="PF05175"/>
    </source>
</evidence>
<dbReference type="GO" id="GO:0032259">
    <property type="term" value="P:methylation"/>
    <property type="evidence" value="ECO:0007669"/>
    <property type="project" value="UniProtKB-KW"/>
</dbReference>
<keyword evidence="9" id="KW-1185">Reference proteome</keyword>
<evidence type="ECO:0000313" key="9">
    <source>
        <dbReference type="Proteomes" id="UP000214588"/>
    </source>
</evidence>
<dbReference type="InterPro" id="IPR019874">
    <property type="entry name" value="RF_methyltr_PrmC"/>
</dbReference>
<comment type="caution">
    <text evidence="8">The sequence shown here is derived from an EMBL/GenBank/DDBJ whole genome shotgun (WGS) entry which is preliminary data.</text>
</comment>
<dbReference type="NCBIfam" id="TIGR03534">
    <property type="entry name" value="RF_mod_PrmC"/>
    <property type="match status" value="1"/>
</dbReference>
<dbReference type="HAMAP" id="MF_02126">
    <property type="entry name" value="RF_methyltr_PrmC"/>
    <property type="match status" value="1"/>
</dbReference>
<dbReference type="InterPro" id="IPR050320">
    <property type="entry name" value="N5-glutamine_MTase"/>
</dbReference>
<dbReference type="InterPro" id="IPR004556">
    <property type="entry name" value="HemK-like"/>
</dbReference>
<evidence type="ECO:0000256" key="3">
    <source>
        <dbReference type="ARBA" id="ARBA00022691"/>
    </source>
</evidence>
<dbReference type="InterPro" id="IPR040758">
    <property type="entry name" value="PrmC_N"/>
</dbReference>
<dbReference type="OrthoDB" id="9800643at2"/>
<feature type="domain" description="Methyltransferase small" evidence="6">
    <location>
        <begin position="113"/>
        <end position="203"/>
    </location>
</feature>
<dbReference type="Gene3D" id="3.40.50.150">
    <property type="entry name" value="Vaccinia Virus protein VP39"/>
    <property type="match status" value="1"/>
</dbReference>
<dbReference type="Pfam" id="PF17827">
    <property type="entry name" value="PrmC_N"/>
    <property type="match status" value="1"/>
</dbReference>
<keyword evidence="1 5" id="KW-0489">Methyltransferase</keyword>
<dbReference type="GO" id="GO:0102559">
    <property type="term" value="F:peptide chain release factor N(5)-glutamine methyltransferase activity"/>
    <property type="evidence" value="ECO:0007669"/>
    <property type="project" value="UniProtKB-EC"/>
</dbReference>
<gene>
    <name evidence="5 8" type="primary">prmC</name>
    <name evidence="8" type="ORF">CDO51_02130</name>
</gene>
<evidence type="ECO:0000259" key="7">
    <source>
        <dbReference type="Pfam" id="PF17827"/>
    </source>
</evidence>
<evidence type="ECO:0000256" key="4">
    <source>
        <dbReference type="ARBA" id="ARBA00048391"/>
    </source>
</evidence>
<feature type="domain" description="Release factor glutamine methyltransferase N-terminal" evidence="7">
    <location>
        <begin position="9"/>
        <end position="79"/>
    </location>
</feature>
<reference evidence="8 9" key="1">
    <citation type="submission" date="2017-06" db="EMBL/GenBank/DDBJ databases">
        <title>Draft Genome Sequence of Natranaerobius trueperi halophilic, alkalithermophilic bacteria from soda lakes.</title>
        <authorList>
            <person name="Zhao B."/>
        </authorList>
    </citation>
    <scope>NUCLEOTIDE SEQUENCE [LARGE SCALE GENOMIC DNA]</scope>
    <source>
        <strain evidence="8 9">DSM 18760</strain>
    </source>
</reference>
<dbReference type="Pfam" id="PF05175">
    <property type="entry name" value="MTS"/>
    <property type="match status" value="1"/>
</dbReference>
<keyword evidence="3 5" id="KW-0949">S-adenosyl-L-methionine</keyword>
<dbReference type="AlphaFoldDB" id="A0A226C076"/>
<dbReference type="PANTHER" id="PTHR18895:SF74">
    <property type="entry name" value="MTRF1L RELEASE FACTOR GLUTAMINE METHYLTRANSFERASE"/>
    <property type="match status" value="1"/>
</dbReference>
<dbReference type="InterPro" id="IPR007848">
    <property type="entry name" value="Small_mtfrase_dom"/>
</dbReference>
<comment type="function">
    <text evidence="5">Methylates the class 1 translation termination release factors RF1/PrfA and RF2/PrfB on the glutamine residue of the universally conserved GGQ motif.</text>
</comment>
<feature type="binding site" evidence="5">
    <location>
        <position position="195"/>
    </location>
    <ligand>
        <name>S-adenosyl-L-methionine</name>
        <dbReference type="ChEBI" id="CHEBI:59789"/>
    </ligand>
</feature>
<dbReference type="Proteomes" id="UP000214588">
    <property type="component" value="Unassembled WGS sequence"/>
</dbReference>
<comment type="caution">
    <text evidence="5">Lacks conserved residue(s) required for the propagation of feature annotation.</text>
</comment>
<name>A0A226C076_9FIRM</name>
<sequence length="287" mass="32295">MSSIWTIKEARNWAFSFLKIREDLDEPIKEGDYLLCYVMGMDRSKLLAYHEKELTFSEKSLFIELVKKRAQGEPYAYLTNNKEFMGLNLKVTKDVLIPRPETELLVESALNIIKTFSCEQPIKVLDMCTGSGNVGLSIGYYSSKPVKITLLDISSDALQIAKENAHSLGLQSKCTFLESDMFSKVSEKYDIITANPPYISESDYSGLSIDVKNEPVKALKAGSDGLLYYRKIAEEFRNSIVDNGTLLLEVGDNQAQDVSNLFLKKDLTTWIEQDLAGIDRLVGITKI</sequence>
<feature type="binding site" evidence="5">
    <location>
        <begin position="195"/>
        <end position="198"/>
    </location>
    <ligand>
        <name>substrate</name>
    </ligand>
</feature>
<protein>
    <recommendedName>
        <fullName evidence="5">Release factor glutamine methyltransferase</fullName>
        <shortName evidence="5">RF MTase</shortName>
        <ecNumber evidence="5">2.1.1.297</ecNumber>
    </recommendedName>
    <alternativeName>
        <fullName evidence="5">N5-glutamine methyltransferase PrmC</fullName>
    </alternativeName>
    <alternativeName>
        <fullName evidence="5">Protein-(glutamine-N5) MTase PrmC</fullName>
    </alternativeName>
    <alternativeName>
        <fullName evidence="5">Protein-glutamine N-methyltransferase PrmC</fullName>
    </alternativeName>
</protein>
<proteinExistence type="inferred from homology"/>
<dbReference type="EC" id="2.1.1.297" evidence="5"/>
<keyword evidence="2 5" id="KW-0808">Transferase</keyword>
<dbReference type="RefSeq" id="WP_089022651.1">
    <property type="nucleotide sequence ID" value="NZ_NIQC01000003.1"/>
</dbReference>
<evidence type="ECO:0000313" key="8">
    <source>
        <dbReference type="EMBL" id="OWZ84581.1"/>
    </source>
</evidence>
<evidence type="ECO:0000256" key="2">
    <source>
        <dbReference type="ARBA" id="ARBA00022679"/>
    </source>
</evidence>
<dbReference type="PANTHER" id="PTHR18895">
    <property type="entry name" value="HEMK METHYLTRANSFERASE"/>
    <property type="match status" value="1"/>
</dbReference>
<dbReference type="Gene3D" id="1.10.8.10">
    <property type="entry name" value="DNA helicase RuvA subunit, C-terminal domain"/>
    <property type="match status" value="1"/>
</dbReference>
<comment type="catalytic activity">
    <reaction evidence="4 5">
        <text>L-glutaminyl-[peptide chain release factor] + S-adenosyl-L-methionine = N(5)-methyl-L-glutaminyl-[peptide chain release factor] + S-adenosyl-L-homocysteine + H(+)</text>
        <dbReference type="Rhea" id="RHEA:42896"/>
        <dbReference type="Rhea" id="RHEA-COMP:10271"/>
        <dbReference type="Rhea" id="RHEA-COMP:10272"/>
        <dbReference type="ChEBI" id="CHEBI:15378"/>
        <dbReference type="ChEBI" id="CHEBI:30011"/>
        <dbReference type="ChEBI" id="CHEBI:57856"/>
        <dbReference type="ChEBI" id="CHEBI:59789"/>
        <dbReference type="ChEBI" id="CHEBI:61891"/>
        <dbReference type="EC" id="2.1.1.297"/>
    </reaction>
</comment>
<accession>A0A226C076</accession>
<comment type="similarity">
    <text evidence="5">Belongs to the protein N5-glutamine methyltransferase family. PrmC subfamily.</text>
</comment>
<dbReference type="SUPFAM" id="SSF53335">
    <property type="entry name" value="S-adenosyl-L-methionine-dependent methyltransferases"/>
    <property type="match status" value="1"/>
</dbReference>